<keyword evidence="1" id="KW-1133">Transmembrane helix</keyword>
<dbReference type="PANTHER" id="PTHR37314:SF4">
    <property type="entry name" value="UPF0700 TRANSMEMBRANE PROTEIN YOAK"/>
    <property type="match status" value="1"/>
</dbReference>
<gene>
    <name evidence="2" type="ORF">HW566_09585</name>
</gene>
<sequence length="244" mass="24997">MRRDRSTRAPGRRHLAPAERRTALLALMLLTFVTGLVDAVGYLALDRVFVGNMTGNIVILGMAVAGGDDLPVLGPAIALAAFTVAAFAAGLFLKSRRKEWGGAVSGLLTAGAVVLAGLGVALLFPEARDTEAVVLTASTLTAAAMGLQAAVARSVAVADMTTVVVTSTLTSLASESLVDDGVRGVWNRRLGAIVVLFLGALVGTLLLPFGPGVPLLLSAALTVAVVVLGHARLFTPARREPVVV</sequence>
<feature type="transmembrane region" description="Helical" evidence="1">
    <location>
        <begin position="72"/>
        <end position="93"/>
    </location>
</feature>
<dbReference type="Pfam" id="PF06912">
    <property type="entry name" value="DUF1275"/>
    <property type="match status" value="1"/>
</dbReference>
<evidence type="ECO:0000313" key="3">
    <source>
        <dbReference type="Proteomes" id="UP000509638"/>
    </source>
</evidence>
<organism evidence="2 3">
    <name type="scientific">Microbacterium oleivorans</name>
    <dbReference type="NCBI Taxonomy" id="273677"/>
    <lineage>
        <taxon>Bacteria</taxon>
        <taxon>Bacillati</taxon>
        <taxon>Actinomycetota</taxon>
        <taxon>Actinomycetes</taxon>
        <taxon>Micrococcales</taxon>
        <taxon>Microbacteriaceae</taxon>
        <taxon>Microbacterium</taxon>
    </lineage>
</organism>
<dbReference type="AlphaFoldDB" id="A0A7D5EVN5"/>
<dbReference type="Proteomes" id="UP000509638">
    <property type="component" value="Chromosome"/>
</dbReference>
<dbReference type="InterPro" id="IPR010699">
    <property type="entry name" value="DUF1275"/>
</dbReference>
<feature type="transmembrane region" description="Helical" evidence="1">
    <location>
        <begin position="100"/>
        <end position="124"/>
    </location>
</feature>
<proteinExistence type="predicted"/>
<evidence type="ECO:0000313" key="2">
    <source>
        <dbReference type="EMBL" id="QLD11992.1"/>
    </source>
</evidence>
<feature type="transmembrane region" description="Helical" evidence="1">
    <location>
        <begin position="215"/>
        <end position="234"/>
    </location>
</feature>
<feature type="transmembrane region" description="Helical" evidence="1">
    <location>
        <begin position="130"/>
        <end position="151"/>
    </location>
</feature>
<name>A0A7D5EVN5_9MICO</name>
<evidence type="ECO:0000256" key="1">
    <source>
        <dbReference type="SAM" id="Phobius"/>
    </source>
</evidence>
<keyword evidence="1" id="KW-0472">Membrane</keyword>
<dbReference type="RefSeq" id="WP_178012393.1">
    <property type="nucleotide sequence ID" value="NZ_CP058316.1"/>
</dbReference>
<keyword evidence="1" id="KW-0812">Transmembrane</keyword>
<accession>A0A7D5EVN5</accession>
<protein>
    <submittedName>
        <fullName evidence="2">DUF1275 domain-containing protein</fullName>
    </submittedName>
</protein>
<dbReference type="PANTHER" id="PTHR37314">
    <property type="entry name" value="SLR0142 PROTEIN"/>
    <property type="match status" value="1"/>
</dbReference>
<feature type="transmembrane region" description="Helical" evidence="1">
    <location>
        <begin position="190"/>
        <end position="209"/>
    </location>
</feature>
<reference evidence="2 3" key="1">
    <citation type="submission" date="2020-06" db="EMBL/GenBank/DDBJ databases">
        <authorList>
            <person name="Jo H."/>
        </authorList>
    </citation>
    <scope>NUCLEOTIDE SEQUENCE [LARGE SCALE GENOMIC DNA]</scope>
    <source>
        <strain evidence="2 3">I46</strain>
    </source>
</reference>
<dbReference type="EMBL" id="CP058316">
    <property type="protein sequence ID" value="QLD11992.1"/>
    <property type="molecule type" value="Genomic_DNA"/>
</dbReference>